<dbReference type="SUPFAM" id="SSF47384">
    <property type="entry name" value="Homodimeric domain of signal transducing histidine kinase"/>
    <property type="match status" value="1"/>
</dbReference>
<evidence type="ECO:0000256" key="2">
    <source>
        <dbReference type="ARBA" id="ARBA00012438"/>
    </source>
</evidence>
<dbReference type="PANTHER" id="PTHR43065">
    <property type="entry name" value="SENSOR HISTIDINE KINASE"/>
    <property type="match status" value="1"/>
</dbReference>
<dbReference type="InterPro" id="IPR004358">
    <property type="entry name" value="Sig_transdc_His_kin-like_C"/>
</dbReference>
<dbReference type="GO" id="GO:0000155">
    <property type="term" value="F:phosphorelay sensor kinase activity"/>
    <property type="evidence" value="ECO:0007669"/>
    <property type="project" value="InterPro"/>
</dbReference>
<evidence type="ECO:0000313" key="10">
    <source>
        <dbReference type="EMBL" id="TYS01557.1"/>
    </source>
</evidence>
<keyword evidence="6" id="KW-0418">Kinase</keyword>
<dbReference type="CDD" id="cd00130">
    <property type="entry name" value="PAS"/>
    <property type="match status" value="1"/>
</dbReference>
<comment type="caution">
    <text evidence="10">The sequence shown here is derived from an EMBL/GenBank/DDBJ whole genome shotgun (WGS) entry which is preliminary data.</text>
</comment>
<dbReference type="SMART" id="SM00387">
    <property type="entry name" value="HATPase_c"/>
    <property type="match status" value="1"/>
</dbReference>
<dbReference type="InterPro" id="IPR005467">
    <property type="entry name" value="His_kinase_dom"/>
</dbReference>
<dbReference type="PANTHER" id="PTHR43065:SF10">
    <property type="entry name" value="PEROXIDE STRESS-ACTIVATED HISTIDINE KINASE MAK3"/>
    <property type="match status" value="1"/>
</dbReference>
<dbReference type="CDD" id="cd00082">
    <property type="entry name" value="HisKA"/>
    <property type="match status" value="1"/>
</dbReference>
<dbReference type="SMART" id="SM00091">
    <property type="entry name" value="PAS"/>
    <property type="match status" value="2"/>
</dbReference>
<comment type="catalytic activity">
    <reaction evidence="1">
        <text>ATP + protein L-histidine = ADP + protein N-phospho-L-histidine.</text>
        <dbReference type="EC" id="2.7.13.3"/>
    </reaction>
</comment>
<dbReference type="PRINTS" id="PR00344">
    <property type="entry name" value="BCTRLSENSOR"/>
</dbReference>
<dbReference type="NCBIfam" id="TIGR00229">
    <property type="entry name" value="sensory_box"/>
    <property type="match status" value="1"/>
</dbReference>
<dbReference type="Proteomes" id="UP000325182">
    <property type="component" value="Unassembled WGS sequence"/>
</dbReference>
<keyword evidence="8" id="KW-0902">Two-component regulatory system</keyword>
<keyword evidence="3" id="KW-0597">Phosphoprotein</keyword>
<evidence type="ECO:0000256" key="7">
    <source>
        <dbReference type="ARBA" id="ARBA00022840"/>
    </source>
</evidence>
<keyword evidence="7" id="KW-0067">ATP-binding</keyword>
<dbReference type="Pfam" id="PF00512">
    <property type="entry name" value="HisKA"/>
    <property type="match status" value="1"/>
</dbReference>
<feature type="domain" description="Histidine kinase" evidence="9">
    <location>
        <begin position="285"/>
        <end position="490"/>
    </location>
</feature>
<dbReference type="InterPro" id="IPR036097">
    <property type="entry name" value="HisK_dim/P_sf"/>
</dbReference>
<accession>A0A5D4MIY3</accession>
<protein>
    <recommendedName>
        <fullName evidence="2">histidine kinase</fullName>
        <ecNumber evidence="2">2.7.13.3</ecNumber>
    </recommendedName>
</protein>
<proteinExistence type="predicted"/>
<dbReference type="SMART" id="SM00388">
    <property type="entry name" value="HisKA"/>
    <property type="match status" value="1"/>
</dbReference>
<dbReference type="Gene3D" id="3.30.565.10">
    <property type="entry name" value="Histidine kinase-like ATPase, C-terminal domain"/>
    <property type="match status" value="1"/>
</dbReference>
<evidence type="ECO:0000256" key="4">
    <source>
        <dbReference type="ARBA" id="ARBA00022679"/>
    </source>
</evidence>
<dbReference type="Gene3D" id="3.30.450.20">
    <property type="entry name" value="PAS domain"/>
    <property type="match status" value="2"/>
</dbReference>
<dbReference type="GO" id="GO:0005524">
    <property type="term" value="F:ATP binding"/>
    <property type="evidence" value="ECO:0007669"/>
    <property type="project" value="UniProtKB-KW"/>
</dbReference>
<evidence type="ECO:0000256" key="5">
    <source>
        <dbReference type="ARBA" id="ARBA00022741"/>
    </source>
</evidence>
<dbReference type="Pfam" id="PF02518">
    <property type="entry name" value="HATPase_c"/>
    <property type="match status" value="1"/>
</dbReference>
<evidence type="ECO:0000256" key="1">
    <source>
        <dbReference type="ARBA" id="ARBA00000085"/>
    </source>
</evidence>
<dbReference type="EC" id="2.7.13.3" evidence="2"/>
<dbReference type="InterPro" id="IPR003661">
    <property type="entry name" value="HisK_dim/P_dom"/>
</dbReference>
<dbReference type="Gene3D" id="1.10.287.130">
    <property type="match status" value="1"/>
</dbReference>
<gene>
    <name evidence="10" type="ORF">FZC84_02585</name>
</gene>
<evidence type="ECO:0000256" key="3">
    <source>
        <dbReference type="ARBA" id="ARBA00022553"/>
    </source>
</evidence>
<evidence type="ECO:0000259" key="9">
    <source>
        <dbReference type="PROSITE" id="PS50109"/>
    </source>
</evidence>
<sequence length="491" mass="55729">MNNMKRRQGVMEMNQNDQQILQQKTTVMNAMEATPFPVLLGRDGIFLFANKHALRLLEAEDLEHIRGRHVIDFTHKTSYQHTLKELALLKRDVPQSSSLKNILTLRGNVLEIETVISKITVNGEKLDYIIVKDSSESSTLQHRYLMQKKHYQTLIDNSIDTVALVTDNIFQYINKAGLKLFGAEHESEIIGRSVLDFIHRRDHEDVLQRTIRVIDHPEVPAERVEREFIRLDGTSRFVESVVMPFNIDNKPSLQVILRDITENKQQHEHIVKNEKLLTAGQLSAGIAHEIRNPLTSIKGFLQLLEHKIPEENKRYAEIMREEIDKIERITGEMLSLSKSQAIIRSQHNLVALIEEVITLLEPQATLKNVVIHNIIEVQEIAILCDKQQIKQVFINIMKNAIESMEGGGRVSVAMSVEKAWVKAAVTDEGCGIPKSLIGQINEPFFTTKGTGTGLGLTICNRILKEYGGELHIDSVEGQGTAFTVIFPYKEC</sequence>
<dbReference type="SUPFAM" id="SSF55785">
    <property type="entry name" value="PYP-like sensor domain (PAS domain)"/>
    <property type="match status" value="2"/>
</dbReference>
<keyword evidence="4" id="KW-0808">Transferase</keyword>
<dbReference type="SUPFAM" id="SSF55874">
    <property type="entry name" value="ATPase domain of HSP90 chaperone/DNA topoisomerase II/histidine kinase"/>
    <property type="match status" value="1"/>
</dbReference>
<dbReference type="InterPro" id="IPR035965">
    <property type="entry name" value="PAS-like_dom_sf"/>
</dbReference>
<evidence type="ECO:0000313" key="11">
    <source>
        <dbReference type="Proteomes" id="UP000325182"/>
    </source>
</evidence>
<dbReference type="InterPro" id="IPR003594">
    <property type="entry name" value="HATPase_dom"/>
</dbReference>
<evidence type="ECO:0000256" key="6">
    <source>
        <dbReference type="ARBA" id="ARBA00022777"/>
    </source>
</evidence>
<evidence type="ECO:0000256" key="8">
    <source>
        <dbReference type="ARBA" id="ARBA00023012"/>
    </source>
</evidence>
<reference evidence="10 11" key="1">
    <citation type="submission" date="2019-08" db="EMBL/GenBank/DDBJ databases">
        <title>Bacillus genomes from the desert of Cuatro Cienegas, Coahuila.</title>
        <authorList>
            <person name="Olmedo-Alvarez G."/>
        </authorList>
    </citation>
    <scope>NUCLEOTIDE SEQUENCE [LARGE SCALE GENOMIC DNA]</scope>
    <source>
        <strain evidence="10 11">CH128b_4D</strain>
    </source>
</reference>
<organism evidence="10 11">
    <name type="scientific">Rossellomorea vietnamensis</name>
    <dbReference type="NCBI Taxonomy" id="218284"/>
    <lineage>
        <taxon>Bacteria</taxon>
        <taxon>Bacillati</taxon>
        <taxon>Bacillota</taxon>
        <taxon>Bacilli</taxon>
        <taxon>Bacillales</taxon>
        <taxon>Bacillaceae</taxon>
        <taxon>Rossellomorea</taxon>
    </lineage>
</organism>
<dbReference type="Pfam" id="PF13426">
    <property type="entry name" value="PAS_9"/>
    <property type="match status" value="1"/>
</dbReference>
<dbReference type="InterPro" id="IPR000014">
    <property type="entry name" value="PAS"/>
</dbReference>
<keyword evidence="5" id="KW-0547">Nucleotide-binding</keyword>
<dbReference type="EMBL" id="VTEG01000001">
    <property type="protein sequence ID" value="TYS01557.1"/>
    <property type="molecule type" value="Genomic_DNA"/>
</dbReference>
<dbReference type="AlphaFoldDB" id="A0A5D4MIY3"/>
<dbReference type="PROSITE" id="PS50109">
    <property type="entry name" value="HIS_KIN"/>
    <property type="match status" value="1"/>
</dbReference>
<dbReference type="InterPro" id="IPR036890">
    <property type="entry name" value="HATPase_C_sf"/>
</dbReference>
<dbReference type="Pfam" id="PF13188">
    <property type="entry name" value="PAS_8"/>
    <property type="match status" value="1"/>
</dbReference>
<name>A0A5D4MIY3_9BACI</name>